<dbReference type="EMBL" id="CAMXCT010001677">
    <property type="protein sequence ID" value="CAI3992161.1"/>
    <property type="molecule type" value="Genomic_DNA"/>
</dbReference>
<reference evidence="3" key="1">
    <citation type="submission" date="2022-10" db="EMBL/GenBank/DDBJ databases">
        <authorList>
            <person name="Chen Y."/>
            <person name="Dougan E. K."/>
            <person name="Chan C."/>
            <person name="Rhodes N."/>
            <person name="Thang M."/>
        </authorList>
    </citation>
    <scope>NUCLEOTIDE SEQUENCE</scope>
</reference>
<name>A0A9P1CIS2_9DINO</name>
<evidence type="ECO:0000256" key="2">
    <source>
        <dbReference type="SAM" id="MobiDB-lite"/>
    </source>
</evidence>
<dbReference type="InterPro" id="IPR011992">
    <property type="entry name" value="EF-hand-dom_pair"/>
</dbReference>
<comment type="caution">
    <text evidence="3">The sequence shown here is derived from an EMBL/GenBank/DDBJ whole genome shotgun (WGS) entry which is preliminary data.</text>
</comment>
<dbReference type="Proteomes" id="UP001152797">
    <property type="component" value="Unassembled WGS sequence"/>
</dbReference>
<feature type="non-terminal residue" evidence="3">
    <location>
        <position position="676"/>
    </location>
</feature>
<feature type="coiled-coil region" evidence="1">
    <location>
        <begin position="455"/>
        <end position="504"/>
    </location>
</feature>
<dbReference type="EMBL" id="CAMXCT030001677">
    <property type="protein sequence ID" value="CAL4779473.1"/>
    <property type="molecule type" value="Genomic_DNA"/>
</dbReference>
<gene>
    <name evidence="3" type="ORF">C1SCF055_LOCUS19012</name>
</gene>
<evidence type="ECO:0000313" key="3">
    <source>
        <dbReference type="EMBL" id="CAI3992161.1"/>
    </source>
</evidence>
<sequence>GAFAELDSHDVGQLTSDDFVKGLHRLGYTEDASAFFRSMDSNKTGLLTLKSFMNCLGDRVFDSDVERQSPSMPRSSSEDVWKSARIPKTPSSTPNLLTSAPVGSALKSGSALRSSTPENSGLASPHLPVAGADLLYARISRVEEQVAAEQRLRCETEQRLTQHLNSLVGVSISEQLDVLREQLVEERMQRQVDITALRASIETVRSMALRSVQENLEECVKSEVDKSIGDVRLSLKQSHIFKNDPQEIAQKLDELSKSMDGRLLELEKSSRAAAGDKPEVTSTNDTDLMQLQKATRAFEERLDLVSSNMDLLTSNVELQARQSMQLKEDVAALQCADVKAGHEVNEGGEATSFDKVQDYVREKMDRLRVEWSGTLEEERARTIERSTTLTKALTQEFERSIVAQAVAEARTEARAAVGELETKNPSTGLQQAVLQLGHDIEALWQNLQGKAQGGVQEATRAAEKLCQEKMAATDAAIKTQAMALDHLQQKLNVVEESLRNKLQALINKLDSKCIEHLLPVLQDLGTALKQDGRPKMVNVEKNMETSMTRVMASPPVMTRGVDCSCRSPGPPHMVDRRMVNPAQAPLNRMRTPSPAVMTQVPAESPGPPHMVDRRMVNPAQAPLNRMRTPSPAVMTQVPAESFCPQPVAPGMPRRLGSCGSCSLPLGHPQGTAGSHG</sequence>
<proteinExistence type="predicted"/>
<dbReference type="SUPFAM" id="SSF47473">
    <property type="entry name" value="EF-hand"/>
    <property type="match status" value="1"/>
</dbReference>
<evidence type="ECO:0000313" key="4">
    <source>
        <dbReference type="EMBL" id="CAL4779473.1"/>
    </source>
</evidence>
<organism evidence="3">
    <name type="scientific">Cladocopium goreaui</name>
    <dbReference type="NCBI Taxonomy" id="2562237"/>
    <lineage>
        <taxon>Eukaryota</taxon>
        <taxon>Sar</taxon>
        <taxon>Alveolata</taxon>
        <taxon>Dinophyceae</taxon>
        <taxon>Suessiales</taxon>
        <taxon>Symbiodiniaceae</taxon>
        <taxon>Cladocopium</taxon>
    </lineage>
</organism>
<protein>
    <submittedName>
        <fullName evidence="4">EF-hand domain-containing protein</fullName>
    </submittedName>
</protein>
<keyword evidence="1" id="KW-0175">Coiled coil</keyword>
<reference evidence="4 5" key="2">
    <citation type="submission" date="2024-05" db="EMBL/GenBank/DDBJ databases">
        <authorList>
            <person name="Chen Y."/>
            <person name="Shah S."/>
            <person name="Dougan E. K."/>
            <person name="Thang M."/>
            <person name="Chan C."/>
        </authorList>
    </citation>
    <scope>NUCLEOTIDE SEQUENCE [LARGE SCALE GENOMIC DNA]</scope>
</reference>
<dbReference type="OrthoDB" id="10492891at2759"/>
<evidence type="ECO:0000256" key="1">
    <source>
        <dbReference type="SAM" id="Coils"/>
    </source>
</evidence>
<dbReference type="AlphaFoldDB" id="A0A9P1CIS2"/>
<evidence type="ECO:0000313" key="5">
    <source>
        <dbReference type="Proteomes" id="UP001152797"/>
    </source>
</evidence>
<keyword evidence="5" id="KW-1185">Reference proteome</keyword>
<accession>A0A9P1CIS2</accession>
<dbReference type="EMBL" id="CAMXCT020001677">
    <property type="protein sequence ID" value="CAL1145536.1"/>
    <property type="molecule type" value="Genomic_DNA"/>
</dbReference>
<feature type="region of interest" description="Disordered" evidence="2">
    <location>
        <begin position="586"/>
        <end position="613"/>
    </location>
</feature>
<feature type="region of interest" description="Disordered" evidence="2">
    <location>
        <begin position="65"/>
        <end position="101"/>
    </location>
</feature>
<dbReference type="Gene3D" id="1.10.238.10">
    <property type="entry name" value="EF-hand"/>
    <property type="match status" value="1"/>
</dbReference>
<feature type="compositionally biased region" description="Polar residues" evidence="2">
    <location>
        <begin position="89"/>
        <end position="98"/>
    </location>
</feature>